<dbReference type="Proteomes" id="UP000289794">
    <property type="component" value="Chromosome"/>
</dbReference>
<dbReference type="EMBL" id="CP035945">
    <property type="protein sequence ID" value="QBE95266.1"/>
    <property type="molecule type" value="Genomic_DNA"/>
</dbReference>
<sequence length="147" mass="16814">MGLYENIKKMAEINNLSIGELERDLGILPNTIKTFDEIPPYKKDLAEIATYLGIPVFDLVLGKDTTRLKNVTIEDNHELTLKDKKDISKELDKTMNDIQGKSYSDDLEKIDGESLILLSRAIETTLVNIKKYNKVIYSPKKQKITKR</sequence>
<accession>A0A4P6LTG5</accession>
<evidence type="ECO:0000313" key="2">
    <source>
        <dbReference type="Proteomes" id="UP000289794"/>
    </source>
</evidence>
<protein>
    <recommendedName>
        <fullName evidence="3">XRE family transcriptional regulator</fullName>
    </recommendedName>
</protein>
<evidence type="ECO:0008006" key="3">
    <source>
        <dbReference type="Google" id="ProtNLM"/>
    </source>
</evidence>
<dbReference type="KEGG" id="bpro:PMF13cell1_00781"/>
<dbReference type="RefSeq" id="WP_130179876.1">
    <property type="nucleotide sequence ID" value="NZ_CP035945.1"/>
</dbReference>
<proteinExistence type="predicted"/>
<reference evidence="1 2" key="1">
    <citation type="submission" date="2019-01" db="EMBL/GenBank/DDBJ databases">
        <title>PMF-metabolizing Aryl O-demethylase.</title>
        <authorList>
            <person name="Kim M."/>
        </authorList>
    </citation>
    <scope>NUCLEOTIDE SEQUENCE [LARGE SCALE GENOMIC DNA]</scope>
    <source>
        <strain evidence="1 2">PMF1</strain>
    </source>
</reference>
<evidence type="ECO:0000313" key="1">
    <source>
        <dbReference type="EMBL" id="QBE95266.1"/>
    </source>
</evidence>
<name>A0A4P6LTG5_9FIRM</name>
<organism evidence="1 2">
    <name type="scientific">Blautia producta</name>
    <dbReference type="NCBI Taxonomy" id="33035"/>
    <lineage>
        <taxon>Bacteria</taxon>
        <taxon>Bacillati</taxon>
        <taxon>Bacillota</taxon>
        <taxon>Clostridia</taxon>
        <taxon>Lachnospirales</taxon>
        <taxon>Lachnospiraceae</taxon>
        <taxon>Blautia</taxon>
    </lineage>
</organism>
<gene>
    <name evidence="1" type="ORF">PMF13cell1_00781</name>
</gene>
<dbReference type="AlphaFoldDB" id="A0A4P6LTG5"/>